<dbReference type="InParanoid" id="A0A0P0VXP4"/>
<protein>
    <submittedName>
        <fullName evidence="1">Os03g0358975 protein</fullName>
    </submittedName>
</protein>
<reference evidence="1 2" key="2">
    <citation type="journal article" date="2013" name="Plant Cell Physiol.">
        <title>Rice Annotation Project Database (RAP-DB): an integrative and interactive database for rice genomics.</title>
        <authorList>
            <person name="Sakai H."/>
            <person name="Lee S.S."/>
            <person name="Tanaka T."/>
            <person name="Numa H."/>
            <person name="Kim J."/>
            <person name="Kawahara Y."/>
            <person name="Wakimoto H."/>
            <person name="Yang C.C."/>
            <person name="Iwamoto M."/>
            <person name="Abe T."/>
            <person name="Yamada Y."/>
            <person name="Muto A."/>
            <person name="Inokuchi H."/>
            <person name="Ikemura T."/>
            <person name="Matsumoto T."/>
            <person name="Sasaki T."/>
            <person name="Itoh T."/>
        </authorList>
    </citation>
    <scope>NUCLEOTIDE SEQUENCE [LARGE SCALE GENOMIC DNA]</scope>
    <source>
        <strain evidence="2">cv. Nipponbare</strain>
    </source>
</reference>
<dbReference type="Proteomes" id="UP000059680">
    <property type="component" value="Chromosome 3"/>
</dbReference>
<name>A0A0P0VXP4_ORYSJ</name>
<evidence type="ECO:0000313" key="2">
    <source>
        <dbReference type="Proteomes" id="UP000059680"/>
    </source>
</evidence>
<proteinExistence type="predicted"/>
<evidence type="ECO:0000313" key="1">
    <source>
        <dbReference type="EMBL" id="BAS84270.1"/>
    </source>
</evidence>
<dbReference type="Gramene" id="Os03t0358975-00">
    <property type="protein sequence ID" value="Os03t0358975-00"/>
    <property type="gene ID" value="Os03g0358975"/>
</dbReference>
<dbReference type="AlphaFoldDB" id="A0A0P0VXP4"/>
<reference evidence="2" key="1">
    <citation type="journal article" date="2005" name="Nature">
        <title>The map-based sequence of the rice genome.</title>
        <authorList>
            <consortium name="International rice genome sequencing project (IRGSP)"/>
            <person name="Matsumoto T."/>
            <person name="Wu J."/>
            <person name="Kanamori H."/>
            <person name="Katayose Y."/>
            <person name="Fujisawa M."/>
            <person name="Namiki N."/>
            <person name="Mizuno H."/>
            <person name="Yamamoto K."/>
            <person name="Antonio B.A."/>
            <person name="Baba T."/>
            <person name="Sakata K."/>
            <person name="Nagamura Y."/>
            <person name="Aoki H."/>
            <person name="Arikawa K."/>
            <person name="Arita K."/>
            <person name="Bito T."/>
            <person name="Chiden Y."/>
            <person name="Fujitsuka N."/>
            <person name="Fukunaka R."/>
            <person name="Hamada M."/>
            <person name="Harada C."/>
            <person name="Hayashi A."/>
            <person name="Hijishita S."/>
            <person name="Honda M."/>
            <person name="Hosokawa S."/>
            <person name="Ichikawa Y."/>
            <person name="Idonuma A."/>
            <person name="Iijima M."/>
            <person name="Ikeda M."/>
            <person name="Ikeno M."/>
            <person name="Ito K."/>
            <person name="Ito S."/>
            <person name="Ito T."/>
            <person name="Ito Y."/>
            <person name="Ito Y."/>
            <person name="Iwabuchi A."/>
            <person name="Kamiya K."/>
            <person name="Karasawa W."/>
            <person name="Kurita K."/>
            <person name="Katagiri S."/>
            <person name="Kikuta A."/>
            <person name="Kobayashi H."/>
            <person name="Kobayashi N."/>
            <person name="Machita K."/>
            <person name="Maehara T."/>
            <person name="Masukawa M."/>
            <person name="Mizubayashi T."/>
            <person name="Mukai Y."/>
            <person name="Nagasaki H."/>
            <person name="Nagata Y."/>
            <person name="Naito S."/>
            <person name="Nakashima M."/>
            <person name="Nakama Y."/>
            <person name="Nakamichi Y."/>
            <person name="Nakamura M."/>
            <person name="Meguro A."/>
            <person name="Negishi M."/>
            <person name="Ohta I."/>
            <person name="Ohta T."/>
            <person name="Okamoto M."/>
            <person name="Ono N."/>
            <person name="Saji S."/>
            <person name="Sakaguchi M."/>
            <person name="Sakai K."/>
            <person name="Shibata M."/>
            <person name="Shimokawa T."/>
            <person name="Song J."/>
            <person name="Takazaki Y."/>
            <person name="Terasawa K."/>
            <person name="Tsugane M."/>
            <person name="Tsuji K."/>
            <person name="Ueda S."/>
            <person name="Waki K."/>
            <person name="Yamagata H."/>
            <person name="Yamamoto M."/>
            <person name="Yamamoto S."/>
            <person name="Yamane H."/>
            <person name="Yoshiki S."/>
            <person name="Yoshihara R."/>
            <person name="Yukawa K."/>
            <person name="Zhong H."/>
            <person name="Yano M."/>
            <person name="Yuan Q."/>
            <person name="Ouyang S."/>
            <person name="Liu J."/>
            <person name="Jones K.M."/>
            <person name="Gansberger K."/>
            <person name="Moffat K."/>
            <person name="Hill J."/>
            <person name="Bera J."/>
            <person name="Fadrosh D."/>
            <person name="Jin S."/>
            <person name="Johri S."/>
            <person name="Kim M."/>
            <person name="Overton L."/>
            <person name="Reardon M."/>
            <person name="Tsitrin T."/>
            <person name="Vuong H."/>
            <person name="Weaver B."/>
            <person name="Ciecko A."/>
            <person name="Tallon L."/>
            <person name="Jackson J."/>
            <person name="Pai G."/>
            <person name="Aken S.V."/>
            <person name="Utterback T."/>
            <person name="Reidmuller S."/>
            <person name="Feldblyum T."/>
            <person name="Hsiao J."/>
            <person name="Zismann V."/>
            <person name="Iobst S."/>
            <person name="de Vazeille A.R."/>
            <person name="Buell C.R."/>
            <person name="Ying K."/>
            <person name="Li Y."/>
            <person name="Lu T."/>
            <person name="Huang Y."/>
            <person name="Zhao Q."/>
            <person name="Feng Q."/>
            <person name="Zhang L."/>
            <person name="Zhu J."/>
            <person name="Weng Q."/>
            <person name="Mu J."/>
            <person name="Lu Y."/>
            <person name="Fan D."/>
            <person name="Liu Y."/>
            <person name="Guan J."/>
            <person name="Zhang Y."/>
            <person name="Yu S."/>
            <person name="Liu X."/>
            <person name="Zhang Y."/>
            <person name="Hong G."/>
            <person name="Han B."/>
            <person name="Choisne N."/>
            <person name="Demange N."/>
            <person name="Orjeda G."/>
            <person name="Samain S."/>
            <person name="Cattolico L."/>
            <person name="Pelletier E."/>
            <person name="Couloux A."/>
            <person name="Segurens B."/>
            <person name="Wincker P."/>
            <person name="D'Hont A."/>
            <person name="Scarpelli C."/>
            <person name="Weissenbach J."/>
            <person name="Salanoubat M."/>
            <person name="Quetier F."/>
            <person name="Yu Y."/>
            <person name="Kim H.R."/>
            <person name="Rambo T."/>
            <person name="Currie J."/>
            <person name="Collura K."/>
            <person name="Luo M."/>
            <person name="Yang T."/>
            <person name="Ammiraju J.S.S."/>
            <person name="Engler F."/>
            <person name="Soderlund C."/>
            <person name="Wing R.A."/>
            <person name="Palmer L.E."/>
            <person name="de la Bastide M."/>
            <person name="Spiegel L."/>
            <person name="Nascimento L."/>
            <person name="Zutavern T."/>
            <person name="O'Shaughnessy A."/>
            <person name="Dike S."/>
            <person name="Dedhia N."/>
            <person name="Preston R."/>
            <person name="Balija V."/>
            <person name="McCombie W.R."/>
            <person name="Chow T."/>
            <person name="Chen H."/>
            <person name="Chung M."/>
            <person name="Chen C."/>
            <person name="Shaw J."/>
            <person name="Wu H."/>
            <person name="Hsiao K."/>
            <person name="Chao Y."/>
            <person name="Chu M."/>
            <person name="Cheng C."/>
            <person name="Hour A."/>
            <person name="Lee P."/>
            <person name="Lin S."/>
            <person name="Lin Y."/>
            <person name="Liou J."/>
            <person name="Liu S."/>
            <person name="Hsing Y."/>
            <person name="Raghuvanshi S."/>
            <person name="Mohanty A."/>
            <person name="Bharti A.K."/>
            <person name="Gaur A."/>
            <person name="Gupta V."/>
            <person name="Kumar D."/>
            <person name="Ravi V."/>
            <person name="Vij S."/>
            <person name="Kapur A."/>
            <person name="Khurana P."/>
            <person name="Khurana P."/>
            <person name="Khurana J.P."/>
            <person name="Tyagi A.K."/>
            <person name="Gaikwad K."/>
            <person name="Singh A."/>
            <person name="Dalal V."/>
            <person name="Srivastava S."/>
            <person name="Dixit A."/>
            <person name="Pal A.K."/>
            <person name="Ghazi I.A."/>
            <person name="Yadav M."/>
            <person name="Pandit A."/>
            <person name="Bhargava A."/>
            <person name="Sureshbabu K."/>
            <person name="Batra K."/>
            <person name="Sharma T.R."/>
            <person name="Mohapatra T."/>
            <person name="Singh N.K."/>
            <person name="Messing J."/>
            <person name="Nelson A.B."/>
            <person name="Fuks G."/>
            <person name="Kavchok S."/>
            <person name="Keizer G."/>
            <person name="Linton E."/>
            <person name="Llaca V."/>
            <person name="Song R."/>
            <person name="Tanyolac B."/>
            <person name="Young S."/>
            <person name="Ho-Il K."/>
            <person name="Hahn J.H."/>
            <person name="Sangsakoo G."/>
            <person name="Vanavichit A."/>
            <person name="de Mattos Luiz.A.T."/>
            <person name="Zimmer P.D."/>
            <person name="Malone G."/>
            <person name="Dellagostin O."/>
            <person name="de Oliveira A.C."/>
            <person name="Bevan M."/>
            <person name="Bancroft I."/>
            <person name="Minx P."/>
            <person name="Cordum H."/>
            <person name="Wilson R."/>
            <person name="Cheng Z."/>
            <person name="Jin W."/>
            <person name="Jiang J."/>
            <person name="Leong S.A."/>
            <person name="Iwama H."/>
            <person name="Gojobori T."/>
            <person name="Itoh T."/>
            <person name="Niimura Y."/>
            <person name="Fujii Y."/>
            <person name="Habara T."/>
            <person name="Sakai H."/>
            <person name="Sato Y."/>
            <person name="Wilson G."/>
            <person name="Kumar K."/>
            <person name="McCouch S."/>
            <person name="Juretic N."/>
            <person name="Hoen D."/>
            <person name="Wright S."/>
            <person name="Bruskiewich R."/>
            <person name="Bureau T."/>
            <person name="Miyao A."/>
            <person name="Hirochika H."/>
            <person name="Nishikawa T."/>
            <person name="Kadowaki K."/>
            <person name="Sugiura M."/>
            <person name="Burr B."/>
            <person name="Sasaki T."/>
        </authorList>
    </citation>
    <scope>NUCLEOTIDE SEQUENCE [LARGE SCALE GENOMIC DNA]</scope>
    <source>
        <strain evidence="2">cv. Nipponbare</strain>
    </source>
</reference>
<dbReference type="PaxDb" id="39947-A0A0P0VXP4"/>
<dbReference type="EMBL" id="AP014959">
    <property type="protein sequence ID" value="BAS84270.1"/>
    <property type="molecule type" value="Genomic_DNA"/>
</dbReference>
<sequence length="116" mass="13109">MMGQYKIIFSRMSKQSRNKAPLCYLNGIKFHDVKAGFSLDNLSHISFHQMMLTVNFGSGYLYVSTSSIIKSTRLENGLSRTIPAIDGSSAPYIRLVTAPIERPHRPIQDMFPSVRK</sequence>
<keyword evidence="2" id="KW-1185">Reference proteome</keyword>
<reference evidence="1 2" key="3">
    <citation type="journal article" date="2013" name="Rice">
        <title>Improvement of the Oryza sativa Nipponbare reference genome using next generation sequence and optical map data.</title>
        <authorList>
            <person name="Kawahara Y."/>
            <person name="de la Bastide M."/>
            <person name="Hamilton J.P."/>
            <person name="Kanamori H."/>
            <person name="McCombie W.R."/>
            <person name="Ouyang S."/>
            <person name="Schwartz D.C."/>
            <person name="Tanaka T."/>
            <person name="Wu J."/>
            <person name="Zhou S."/>
            <person name="Childs K.L."/>
            <person name="Davidson R.M."/>
            <person name="Lin H."/>
            <person name="Quesada-Ocampo L."/>
            <person name="Vaillancourt B."/>
            <person name="Sakai H."/>
            <person name="Lee S.S."/>
            <person name="Kim J."/>
            <person name="Numa H."/>
            <person name="Itoh T."/>
            <person name="Buell C.R."/>
            <person name="Matsumoto T."/>
        </authorList>
    </citation>
    <scope>NUCLEOTIDE SEQUENCE [LARGE SCALE GENOMIC DNA]</scope>
    <source>
        <strain evidence="2">cv. Nipponbare</strain>
    </source>
</reference>
<accession>A0A0P0VXP4</accession>
<gene>
    <name evidence="1" type="ordered locus">Os03g0358975</name>
    <name evidence="1" type="ORF">OSNPB_030358975</name>
</gene>
<organism evidence="1 2">
    <name type="scientific">Oryza sativa subsp. japonica</name>
    <name type="common">Rice</name>
    <dbReference type="NCBI Taxonomy" id="39947"/>
    <lineage>
        <taxon>Eukaryota</taxon>
        <taxon>Viridiplantae</taxon>
        <taxon>Streptophyta</taxon>
        <taxon>Embryophyta</taxon>
        <taxon>Tracheophyta</taxon>
        <taxon>Spermatophyta</taxon>
        <taxon>Magnoliopsida</taxon>
        <taxon>Liliopsida</taxon>
        <taxon>Poales</taxon>
        <taxon>Poaceae</taxon>
        <taxon>BOP clade</taxon>
        <taxon>Oryzoideae</taxon>
        <taxon>Oryzeae</taxon>
        <taxon>Oryzinae</taxon>
        <taxon>Oryza</taxon>
        <taxon>Oryza sativa</taxon>
    </lineage>
</organism>